<evidence type="ECO:0008006" key="8">
    <source>
        <dbReference type="Google" id="ProtNLM"/>
    </source>
</evidence>
<evidence type="ECO:0000256" key="3">
    <source>
        <dbReference type="ARBA" id="ARBA00022989"/>
    </source>
</evidence>
<keyword evidence="3 5" id="KW-1133">Transmembrane helix</keyword>
<proteinExistence type="predicted"/>
<dbReference type="InterPro" id="IPR007318">
    <property type="entry name" value="Phopholipid_MeTrfase"/>
</dbReference>
<dbReference type="Gene3D" id="1.20.120.1630">
    <property type="match status" value="1"/>
</dbReference>
<evidence type="ECO:0000313" key="6">
    <source>
        <dbReference type="EMBL" id="GAA3872984.1"/>
    </source>
</evidence>
<keyword evidence="4 5" id="KW-0472">Membrane</keyword>
<dbReference type="Proteomes" id="UP001501803">
    <property type="component" value="Unassembled WGS sequence"/>
</dbReference>
<evidence type="ECO:0000313" key="7">
    <source>
        <dbReference type="Proteomes" id="UP001501803"/>
    </source>
</evidence>
<reference evidence="7" key="1">
    <citation type="journal article" date="2019" name="Int. J. Syst. Evol. Microbiol.">
        <title>The Global Catalogue of Microorganisms (GCM) 10K type strain sequencing project: providing services to taxonomists for standard genome sequencing and annotation.</title>
        <authorList>
            <consortium name="The Broad Institute Genomics Platform"/>
            <consortium name="The Broad Institute Genome Sequencing Center for Infectious Disease"/>
            <person name="Wu L."/>
            <person name="Ma J."/>
        </authorList>
    </citation>
    <scope>NUCLEOTIDE SEQUENCE [LARGE SCALE GENOMIC DNA]</scope>
    <source>
        <strain evidence="7">JCM 17021</strain>
    </source>
</reference>
<dbReference type="PANTHER" id="PTHR43847:SF1">
    <property type="entry name" value="BLL3993 PROTEIN"/>
    <property type="match status" value="1"/>
</dbReference>
<evidence type="ECO:0000256" key="2">
    <source>
        <dbReference type="ARBA" id="ARBA00022692"/>
    </source>
</evidence>
<dbReference type="EMBL" id="BAABCN010000002">
    <property type="protein sequence ID" value="GAA3872984.1"/>
    <property type="molecule type" value="Genomic_DNA"/>
</dbReference>
<accession>A0ABP7KE86</accession>
<sequence length="159" mass="17567">MKRALAFGLVTLQIVLLAALFLLPHGLLWPRGALLVLTSVVLDAAGLMLMLAGTLALGPAFTASPIPREHVPLATRGVYNYIRNPIYTGFLALGLGLTLYGASIWHILLWLMLVALLSWKARWEERMLAAAHPDYRYYAARVGRFVPGLGRLRPPPDRE</sequence>
<gene>
    <name evidence="6" type="ORF">GCM10022381_15000</name>
</gene>
<protein>
    <recommendedName>
        <fullName evidence="8">Isoprenylcysteine carboxylmethyltransferase family protein</fullName>
    </recommendedName>
</protein>
<name>A0ABP7KE86_9MICO</name>
<evidence type="ECO:0000256" key="1">
    <source>
        <dbReference type="ARBA" id="ARBA00004127"/>
    </source>
</evidence>
<dbReference type="RefSeq" id="WP_345064111.1">
    <property type="nucleotide sequence ID" value="NZ_BAABCN010000002.1"/>
</dbReference>
<keyword evidence="7" id="KW-1185">Reference proteome</keyword>
<comment type="caution">
    <text evidence="6">The sequence shown here is derived from an EMBL/GenBank/DDBJ whole genome shotgun (WGS) entry which is preliminary data.</text>
</comment>
<evidence type="ECO:0000256" key="5">
    <source>
        <dbReference type="SAM" id="Phobius"/>
    </source>
</evidence>
<comment type="subcellular location">
    <subcellularLocation>
        <location evidence="1">Endomembrane system</location>
        <topology evidence="1">Multi-pass membrane protein</topology>
    </subcellularLocation>
</comment>
<feature type="transmembrane region" description="Helical" evidence="5">
    <location>
        <begin position="44"/>
        <end position="66"/>
    </location>
</feature>
<evidence type="ECO:0000256" key="4">
    <source>
        <dbReference type="ARBA" id="ARBA00023136"/>
    </source>
</evidence>
<dbReference type="PANTHER" id="PTHR43847">
    <property type="entry name" value="BLL3993 PROTEIN"/>
    <property type="match status" value="1"/>
</dbReference>
<dbReference type="Pfam" id="PF04191">
    <property type="entry name" value="PEMT"/>
    <property type="match status" value="1"/>
</dbReference>
<dbReference type="InterPro" id="IPR052527">
    <property type="entry name" value="Metal_cation-efflux_comp"/>
</dbReference>
<organism evidence="6 7">
    <name type="scientific">Leifsonia kafniensis</name>
    <dbReference type="NCBI Taxonomy" id="475957"/>
    <lineage>
        <taxon>Bacteria</taxon>
        <taxon>Bacillati</taxon>
        <taxon>Actinomycetota</taxon>
        <taxon>Actinomycetes</taxon>
        <taxon>Micrococcales</taxon>
        <taxon>Microbacteriaceae</taxon>
        <taxon>Leifsonia</taxon>
    </lineage>
</organism>
<keyword evidence="2 5" id="KW-0812">Transmembrane</keyword>